<feature type="non-terminal residue" evidence="3">
    <location>
        <position position="1"/>
    </location>
</feature>
<protein>
    <submittedName>
        <fullName evidence="3">Dynein light chain</fullName>
    </submittedName>
</protein>
<feature type="domain" description="Roadblock/LAMTOR2" evidence="2">
    <location>
        <begin position="8"/>
        <end position="91"/>
    </location>
</feature>
<name>A0A146KI86_9EUKA</name>
<accession>A0A146KI86</accession>
<dbReference type="SUPFAM" id="SSF103196">
    <property type="entry name" value="Roadblock/LC7 domain"/>
    <property type="match status" value="1"/>
</dbReference>
<dbReference type="PANTHER" id="PTHR10779">
    <property type="entry name" value="DYNEIN LIGHT CHAIN ROADBLOCK"/>
    <property type="match status" value="1"/>
</dbReference>
<dbReference type="Gene3D" id="3.30.450.30">
    <property type="entry name" value="Dynein light chain 2a, cytoplasmic"/>
    <property type="match status" value="1"/>
</dbReference>
<proteinExistence type="inferred from homology"/>
<reference evidence="3" key="1">
    <citation type="submission" date="2015-07" db="EMBL/GenBank/DDBJ databases">
        <title>Adaptation to a free-living lifestyle via gene acquisitions in the diplomonad Trepomonas sp. PC1.</title>
        <authorList>
            <person name="Xu F."/>
            <person name="Jerlstrom-Hultqvist J."/>
            <person name="Kolisko M."/>
            <person name="Simpson A.G.B."/>
            <person name="Roger A.J."/>
            <person name="Svard S.G."/>
            <person name="Andersson J.O."/>
        </authorList>
    </citation>
    <scope>NUCLEOTIDE SEQUENCE</scope>
    <source>
        <strain evidence="3">PC1</strain>
    </source>
</reference>
<dbReference type="EMBL" id="GDID01001505">
    <property type="protein sequence ID" value="JAP95101.1"/>
    <property type="molecule type" value="Transcribed_RNA"/>
</dbReference>
<gene>
    <name evidence="3" type="ORF">TPC1_12014</name>
</gene>
<dbReference type="Pfam" id="PF03259">
    <property type="entry name" value="Robl_LC7"/>
    <property type="match status" value="1"/>
</dbReference>
<feature type="non-terminal residue" evidence="3">
    <location>
        <position position="94"/>
    </location>
</feature>
<organism evidence="3">
    <name type="scientific">Trepomonas sp. PC1</name>
    <dbReference type="NCBI Taxonomy" id="1076344"/>
    <lineage>
        <taxon>Eukaryota</taxon>
        <taxon>Metamonada</taxon>
        <taxon>Diplomonadida</taxon>
        <taxon>Hexamitidae</taxon>
        <taxon>Hexamitinae</taxon>
        <taxon>Trepomonas</taxon>
    </lineage>
</organism>
<dbReference type="InterPro" id="IPR004942">
    <property type="entry name" value="Roadblock/LAMTOR2_dom"/>
</dbReference>
<evidence type="ECO:0000313" key="3">
    <source>
        <dbReference type="EMBL" id="JAP95101.1"/>
    </source>
</evidence>
<evidence type="ECO:0000256" key="1">
    <source>
        <dbReference type="ARBA" id="ARBA00007191"/>
    </source>
</evidence>
<comment type="similarity">
    <text evidence="1">Belongs to the GAMAD family.</text>
</comment>
<dbReference type="AlphaFoldDB" id="A0A146KI86"/>
<sequence>EMMDNYIKGIVQCKGVEGLIILSIDGVPIKSSMDEELTLLYSQTFAQIVKKAQLVWQKIDKNEQPKLIRFRTKKHEILVAIDSEYIMITIQLPQ</sequence>
<evidence type="ECO:0000259" key="2">
    <source>
        <dbReference type="Pfam" id="PF03259"/>
    </source>
</evidence>